<gene>
    <name evidence="1" type="ORF">MNBD_ALPHA05-2304</name>
</gene>
<accession>A0A3B0RQ04</accession>
<dbReference type="PROSITE" id="PS51257">
    <property type="entry name" value="PROKAR_LIPOPROTEIN"/>
    <property type="match status" value="1"/>
</dbReference>
<sequence length="174" mass="18518">MRQKLSLLYVGIGLIALVGCGKKDDAAQAPAADTQPAAAEETVIANPDDVLLEMAAAHAAAALKAAPEFATILGVSEEIAGEGYNARLGKYGFAASDEARHMNERFLQDIRGLDRDALGAQARITYDVLRDAYETGARRNQFEFGGAVPWGSASPYVVTQLTGAHLFLPRLLQT</sequence>
<proteinExistence type="predicted"/>
<dbReference type="AlphaFoldDB" id="A0A3B0RQ04"/>
<organism evidence="1">
    <name type="scientific">hydrothermal vent metagenome</name>
    <dbReference type="NCBI Taxonomy" id="652676"/>
    <lineage>
        <taxon>unclassified sequences</taxon>
        <taxon>metagenomes</taxon>
        <taxon>ecological metagenomes</taxon>
    </lineage>
</organism>
<name>A0A3B0RQ04_9ZZZZ</name>
<feature type="non-terminal residue" evidence="1">
    <location>
        <position position="174"/>
    </location>
</feature>
<reference evidence="1" key="1">
    <citation type="submission" date="2018-06" db="EMBL/GenBank/DDBJ databases">
        <authorList>
            <person name="Zhirakovskaya E."/>
        </authorList>
    </citation>
    <scope>NUCLEOTIDE SEQUENCE</scope>
</reference>
<protein>
    <submittedName>
        <fullName evidence="1">Uncharacterized protein</fullName>
    </submittedName>
</protein>
<dbReference type="EMBL" id="UOEH01000129">
    <property type="protein sequence ID" value="VAV93959.1"/>
    <property type="molecule type" value="Genomic_DNA"/>
</dbReference>
<evidence type="ECO:0000313" key="1">
    <source>
        <dbReference type="EMBL" id="VAV93959.1"/>
    </source>
</evidence>